<gene>
    <name evidence="2" type="ORF">NQZ67_14860</name>
</gene>
<dbReference type="Proteomes" id="UP001141950">
    <property type="component" value="Unassembled WGS sequence"/>
</dbReference>
<evidence type="ECO:0000313" key="2">
    <source>
        <dbReference type="EMBL" id="MCR2805165.1"/>
    </source>
</evidence>
<keyword evidence="1" id="KW-0812">Transmembrane</keyword>
<protein>
    <submittedName>
        <fullName evidence="2">Uncharacterized protein</fullName>
    </submittedName>
</protein>
<sequence length="64" mass="6872">MEGFIVYSALLLMPLFAGSFMGGFITILKCLKKDEPISGPALLASISFALMMWTLSATILLSAE</sequence>
<reference evidence="2" key="1">
    <citation type="submission" date="2022-08" db="EMBL/GenBank/DDBJ databases">
        <title>The genomic sequence of strain Paenibacillus sp. SCIV0701.</title>
        <authorList>
            <person name="Zhao H."/>
        </authorList>
    </citation>
    <scope>NUCLEOTIDE SEQUENCE</scope>
    <source>
        <strain evidence="2">SCIV0701</strain>
    </source>
</reference>
<evidence type="ECO:0000313" key="3">
    <source>
        <dbReference type="Proteomes" id="UP001141950"/>
    </source>
</evidence>
<organism evidence="2 3">
    <name type="scientific">Paenibacillus soyae</name>
    <dbReference type="NCBI Taxonomy" id="2969249"/>
    <lineage>
        <taxon>Bacteria</taxon>
        <taxon>Bacillati</taxon>
        <taxon>Bacillota</taxon>
        <taxon>Bacilli</taxon>
        <taxon>Bacillales</taxon>
        <taxon>Paenibacillaceae</taxon>
        <taxon>Paenibacillus</taxon>
    </lineage>
</organism>
<name>A0A9X2MRR8_9BACL</name>
<dbReference type="EMBL" id="JANIPJ010000010">
    <property type="protein sequence ID" value="MCR2805165.1"/>
    <property type="molecule type" value="Genomic_DNA"/>
</dbReference>
<feature type="transmembrane region" description="Helical" evidence="1">
    <location>
        <begin position="6"/>
        <end position="28"/>
    </location>
</feature>
<dbReference type="AlphaFoldDB" id="A0A9X2MRR8"/>
<keyword evidence="1" id="KW-1133">Transmembrane helix</keyword>
<keyword evidence="3" id="KW-1185">Reference proteome</keyword>
<keyword evidence="1" id="KW-0472">Membrane</keyword>
<dbReference type="RefSeq" id="WP_257447148.1">
    <property type="nucleotide sequence ID" value="NZ_JANIPJ010000010.1"/>
</dbReference>
<evidence type="ECO:0000256" key="1">
    <source>
        <dbReference type="SAM" id="Phobius"/>
    </source>
</evidence>
<comment type="caution">
    <text evidence="2">The sequence shown here is derived from an EMBL/GenBank/DDBJ whole genome shotgun (WGS) entry which is preliminary data.</text>
</comment>
<accession>A0A9X2MRR8</accession>
<proteinExistence type="predicted"/>
<feature type="transmembrane region" description="Helical" evidence="1">
    <location>
        <begin position="40"/>
        <end position="63"/>
    </location>
</feature>